<evidence type="ECO:0000256" key="4">
    <source>
        <dbReference type="ARBA" id="ARBA00035176"/>
    </source>
</evidence>
<dbReference type="GO" id="GO:0005840">
    <property type="term" value="C:ribosome"/>
    <property type="evidence" value="ECO:0007669"/>
    <property type="project" value="UniProtKB-KW"/>
</dbReference>
<accession>A0A2M7TW71</accession>
<dbReference type="NCBIfam" id="NF001764">
    <property type="entry name" value="PRK00504.1"/>
    <property type="match status" value="1"/>
</dbReference>
<sequence length="56" mass="6608">MAKSNRILVGLVCKECNQQNYVTVRSKINTQEPLKLRKFCNKCKKQTDHKEKKKLD</sequence>
<dbReference type="HAMAP" id="MF_00294">
    <property type="entry name" value="Ribosomal_bL33"/>
    <property type="match status" value="1"/>
</dbReference>
<comment type="similarity">
    <text evidence="1 5">Belongs to the bacterial ribosomal protein bL33 family.</text>
</comment>
<dbReference type="InterPro" id="IPR001705">
    <property type="entry name" value="Ribosomal_bL33"/>
</dbReference>
<evidence type="ECO:0000256" key="5">
    <source>
        <dbReference type="HAMAP-Rule" id="MF_00294"/>
    </source>
</evidence>
<dbReference type="EMBL" id="PFOB01000066">
    <property type="protein sequence ID" value="PIZ62086.1"/>
    <property type="molecule type" value="Genomic_DNA"/>
</dbReference>
<dbReference type="GO" id="GO:1990904">
    <property type="term" value="C:ribonucleoprotein complex"/>
    <property type="evidence" value="ECO:0007669"/>
    <property type="project" value="UniProtKB-KW"/>
</dbReference>
<gene>
    <name evidence="5 6" type="primary">rpmG</name>
    <name evidence="6" type="ORF">COY16_05325</name>
</gene>
<dbReference type="NCBIfam" id="NF001860">
    <property type="entry name" value="PRK00595.1"/>
    <property type="match status" value="1"/>
</dbReference>
<organism evidence="6 7">
    <name type="scientific">Candidatus Roizmanbacteria bacterium CG_4_10_14_0_2_um_filter_39_13</name>
    <dbReference type="NCBI Taxonomy" id="1974825"/>
    <lineage>
        <taxon>Bacteria</taxon>
        <taxon>Candidatus Roizmaniibacteriota</taxon>
    </lineage>
</organism>
<protein>
    <recommendedName>
        <fullName evidence="4 5">Large ribosomal subunit protein bL33</fullName>
    </recommendedName>
</protein>
<dbReference type="Pfam" id="PF00471">
    <property type="entry name" value="Ribosomal_L33"/>
    <property type="match status" value="1"/>
</dbReference>
<keyword evidence="3 5" id="KW-0687">Ribonucleoprotein</keyword>
<dbReference type="GO" id="GO:0003735">
    <property type="term" value="F:structural constituent of ribosome"/>
    <property type="evidence" value="ECO:0007669"/>
    <property type="project" value="InterPro"/>
</dbReference>
<dbReference type="NCBIfam" id="TIGR01023">
    <property type="entry name" value="rpmG_bact"/>
    <property type="match status" value="1"/>
</dbReference>
<name>A0A2M7TW71_9BACT</name>
<dbReference type="GO" id="GO:0006412">
    <property type="term" value="P:translation"/>
    <property type="evidence" value="ECO:0007669"/>
    <property type="project" value="UniProtKB-UniRule"/>
</dbReference>
<dbReference type="Gene3D" id="2.20.28.120">
    <property type="entry name" value="Ribosomal protein L33"/>
    <property type="match status" value="1"/>
</dbReference>
<evidence type="ECO:0000256" key="1">
    <source>
        <dbReference type="ARBA" id="ARBA00007596"/>
    </source>
</evidence>
<evidence type="ECO:0000313" key="7">
    <source>
        <dbReference type="Proteomes" id="UP000228503"/>
    </source>
</evidence>
<keyword evidence="2 5" id="KW-0689">Ribosomal protein</keyword>
<dbReference type="GO" id="GO:0005737">
    <property type="term" value="C:cytoplasm"/>
    <property type="evidence" value="ECO:0007669"/>
    <property type="project" value="UniProtKB-ARBA"/>
</dbReference>
<dbReference type="Proteomes" id="UP000228503">
    <property type="component" value="Unassembled WGS sequence"/>
</dbReference>
<reference evidence="7" key="1">
    <citation type="submission" date="2017-09" db="EMBL/GenBank/DDBJ databases">
        <title>Depth-based differentiation of microbial function through sediment-hosted aquifers and enrichment of novel symbionts in the deep terrestrial subsurface.</title>
        <authorList>
            <person name="Probst A.J."/>
            <person name="Ladd B."/>
            <person name="Jarett J.K."/>
            <person name="Geller-Mcgrath D.E."/>
            <person name="Sieber C.M.K."/>
            <person name="Emerson J.B."/>
            <person name="Anantharaman K."/>
            <person name="Thomas B.C."/>
            <person name="Malmstrom R."/>
            <person name="Stieglmeier M."/>
            <person name="Klingl A."/>
            <person name="Woyke T."/>
            <person name="Ryan C.M."/>
            <person name="Banfield J.F."/>
        </authorList>
    </citation>
    <scope>NUCLEOTIDE SEQUENCE [LARGE SCALE GENOMIC DNA]</scope>
</reference>
<dbReference type="SUPFAM" id="SSF57829">
    <property type="entry name" value="Zn-binding ribosomal proteins"/>
    <property type="match status" value="1"/>
</dbReference>
<evidence type="ECO:0000313" key="6">
    <source>
        <dbReference type="EMBL" id="PIZ62086.1"/>
    </source>
</evidence>
<comment type="caution">
    <text evidence="6">The sequence shown here is derived from an EMBL/GenBank/DDBJ whole genome shotgun (WGS) entry which is preliminary data.</text>
</comment>
<evidence type="ECO:0000256" key="2">
    <source>
        <dbReference type="ARBA" id="ARBA00022980"/>
    </source>
</evidence>
<dbReference type="AlphaFoldDB" id="A0A2M7TW71"/>
<dbReference type="InterPro" id="IPR038584">
    <property type="entry name" value="Ribosomal_bL33_sf"/>
</dbReference>
<evidence type="ECO:0000256" key="3">
    <source>
        <dbReference type="ARBA" id="ARBA00023274"/>
    </source>
</evidence>
<proteinExistence type="inferred from homology"/>
<dbReference type="InterPro" id="IPR011332">
    <property type="entry name" value="Ribosomal_zn-bd"/>
</dbReference>